<reference evidence="12 13" key="1">
    <citation type="submission" date="2024-10" db="EMBL/GenBank/DDBJ databases">
        <title>The Natural Products Discovery Center: Release of the First 8490 Sequenced Strains for Exploring Actinobacteria Biosynthetic Diversity.</title>
        <authorList>
            <person name="Kalkreuter E."/>
            <person name="Kautsar S.A."/>
            <person name="Yang D."/>
            <person name="Bader C.D."/>
            <person name="Teijaro C.N."/>
            <person name="Fluegel L."/>
            <person name="Davis C.M."/>
            <person name="Simpson J.R."/>
            <person name="Lauterbach L."/>
            <person name="Steele A.D."/>
            <person name="Gui C."/>
            <person name="Meng S."/>
            <person name="Li G."/>
            <person name="Viehrig K."/>
            <person name="Ye F."/>
            <person name="Su P."/>
            <person name="Kiefer A.F."/>
            <person name="Nichols A."/>
            <person name="Cepeda A.J."/>
            <person name="Yan W."/>
            <person name="Fan B."/>
            <person name="Jiang Y."/>
            <person name="Adhikari A."/>
            <person name="Zheng C.-J."/>
            <person name="Schuster L."/>
            <person name="Cowan T.M."/>
            <person name="Smanski M.J."/>
            <person name="Chevrette M.G."/>
            <person name="De Carvalho L.P.S."/>
            <person name="Shen B."/>
        </authorList>
    </citation>
    <scope>NUCLEOTIDE SEQUENCE [LARGE SCALE GENOMIC DNA]</scope>
    <source>
        <strain evidence="12 13">NPDC002173</strain>
    </source>
</reference>
<evidence type="ECO:0000259" key="11">
    <source>
        <dbReference type="Pfam" id="PF07730"/>
    </source>
</evidence>
<evidence type="ECO:0000256" key="3">
    <source>
        <dbReference type="ARBA" id="ARBA00022553"/>
    </source>
</evidence>
<dbReference type="Pfam" id="PF02518">
    <property type="entry name" value="HATPase_c"/>
    <property type="match status" value="1"/>
</dbReference>
<proteinExistence type="predicted"/>
<keyword evidence="3" id="KW-0597">Phosphoprotein</keyword>
<keyword evidence="6 12" id="KW-0418">Kinase</keyword>
<evidence type="ECO:0000313" key="12">
    <source>
        <dbReference type="EMBL" id="MFF3669562.1"/>
    </source>
</evidence>
<dbReference type="Pfam" id="PF07730">
    <property type="entry name" value="HisKA_3"/>
    <property type="match status" value="1"/>
</dbReference>
<feature type="transmembrane region" description="Helical" evidence="9">
    <location>
        <begin position="151"/>
        <end position="172"/>
    </location>
</feature>
<keyword evidence="5" id="KW-0547">Nucleotide-binding</keyword>
<keyword evidence="9" id="KW-0472">Membrane</keyword>
<dbReference type="GO" id="GO:0016301">
    <property type="term" value="F:kinase activity"/>
    <property type="evidence" value="ECO:0007669"/>
    <property type="project" value="UniProtKB-KW"/>
</dbReference>
<feature type="domain" description="Histidine kinase/HSP90-like ATPase" evidence="10">
    <location>
        <begin position="302"/>
        <end position="386"/>
    </location>
</feature>
<keyword evidence="9" id="KW-1133">Transmembrane helix</keyword>
<dbReference type="InterPro" id="IPR050482">
    <property type="entry name" value="Sensor_HK_TwoCompSys"/>
</dbReference>
<dbReference type="InterPro" id="IPR036890">
    <property type="entry name" value="HATPase_C_sf"/>
</dbReference>
<comment type="caution">
    <text evidence="12">The sequence shown here is derived from an EMBL/GenBank/DDBJ whole genome shotgun (WGS) entry which is preliminary data.</text>
</comment>
<accession>A0ABW6SX16</accession>
<dbReference type="Gene3D" id="3.30.565.10">
    <property type="entry name" value="Histidine kinase-like ATPase, C-terminal domain"/>
    <property type="match status" value="1"/>
</dbReference>
<dbReference type="PANTHER" id="PTHR24421:SF10">
    <property type="entry name" value="NITRATE_NITRITE SENSOR PROTEIN NARQ"/>
    <property type="match status" value="1"/>
</dbReference>
<dbReference type="EMBL" id="JBIASD010000022">
    <property type="protein sequence ID" value="MFF3669562.1"/>
    <property type="molecule type" value="Genomic_DNA"/>
</dbReference>
<keyword evidence="9" id="KW-0812">Transmembrane</keyword>
<dbReference type="CDD" id="cd16917">
    <property type="entry name" value="HATPase_UhpB-NarQ-NarX-like"/>
    <property type="match status" value="1"/>
</dbReference>
<keyword evidence="8" id="KW-0902">Two-component regulatory system</keyword>
<name>A0ABW6SX16_9ACTN</name>
<sequence>MSRPNWTSARAAAQRLRSLPAGPAVWRRLRPSTAALDLALAAAFLAAMLVERLSVAARIGDRMPAALALSVLIAGALAAHRRLPLAAYLVGSAALSAEALFIVPSPVSPYANLLGLYSLGLRGTRAQARLGPVIVLLGMVAYFSGPTHTYQMVPAAVLFVWLLAWALGYGWARRQEEQEAARRVLRNQVVADERVRIARELHDLVGHTLNVLLVQAGAARRLLDRDPEQIRGLLGTMEHTGRQALEELDRVLGLLHQEEPGLLPGLAQLASLTERMEQAGIRVTARVDPAVHQVPRPLNLSAYRIVQEALTNTVKHGRAARAEVSVHCDGDVLDVEIRDDGVGVAGGYVPGRGLRGIAERVREFGGSVEHGAGERGGFRLHAVLPIPGTPAAVVP</sequence>
<dbReference type="InterPro" id="IPR011712">
    <property type="entry name" value="Sig_transdc_His_kin_sub3_dim/P"/>
</dbReference>
<dbReference type="PANTHER" id="PTHR24421">
    <property type="entry name" value="NITRATE/NITRITE SENSOR PROTEIN NARX-RELATED"/>
    <property type="match status" value="1"/>
</dbReference>
<feature type="transmembrane region" description="Helical" evidence="9">
    <location>
        <begin position="62"/>
        <end position="79"/>
    </location>
</feature>
<evidence type="ECO:0000259" key="10">
    <source>
        <dbReference type="Pfam" id="PF02518"/>
    </source>
</evidence>
<dbReference type="Gene3D" id="1.20.5.1930">
    <property type="match status" value="1"/>
</dbReference>
<dbReference type="Proteomes" id="UP001602013">
    <property type="component" value="Unassembled WGS sequence"/>
</dbReference>
<feature type="domain" description="Signal transduction histidine kinase subgroup 3 dimerisation and phosphoacceptor" evidence="11">
    <location>
        <begin position="193"/>
        <end position="258"/>
    </location>
</feature>
<evidence type="ECO:0000256" key="6">
    <source>
        <dbReference type="ARBA" id="ARBA00022777"/>
    </source>
</evidence>
<dbReference type="RefSeq" id="WP_387415754.1">
    <property type="nucleotide sequence ID" value="NZ_JBIASD010000022.1"/>
</dbReference>
<evidence type="ECO:0000256" key="7">
    <source>
        <dbReference type="ARBA" id="ARBA00022840"/>
    </source>
</evidence>
<organism evidence="12 13">
    <name type="scientific">Microtetraspora malaysiensis</name>
    <dbReference type="NCBI Taxonomy" id="161358"/>
    <lineage>
        <taxon>Bacteria</taxon>
        <taxon>Bacillati</taxon>
        <taxon>Actinomycetota</taxon>
        <taxon>Actinomycetes</taxon>
        <taxon>Streptosporangiales</taxon>
        <taxon>Streptosporangiaceae</taxon>
        <taxon>Microtetraspora</taxon>
    </lineage>
</organism>
<keyword evidence="7" id="KW-0067">ATP-binding</keyword>
<keyword evidence="4" id="KW-0808">Transferase</keyword>
<evidence type="ECO:0000256" key="8">
    <source>
        <dbReference type="ARBA" id="ARBA00023012"/>
    </source>
</evidence>
<evidence type="ECO:0000256" key="2">
    <source>
        <dbReference type="ARBA" id="ARBA00012438"/>
    </source>
</evidence>
<gene>
    <name evidence="12" type="ORF">ACFYXI_28620</name>
</gene>
<comment type="catalytic activity">
    <reaction evidence="1">
        <text>ATP + protein L-histidine = ADP + protein N-phospho-L-histidine.</text>
        <dbReference type="EC" id="2.7.13.3"/>
    </reaction>
</comment>
<evidence type="ECO:0000256" key="1">
    <source>
        <dbReference type="ARBA" id="ARBA00000085"/>
    </source>
</evidence>
<dbReference type="SUPFAM" id="SSF55874">
    <property type="entry name" value="ATPase domain of HSP90 chaperone/DNA topoisomerase II/histidine kinase"/>
    <property type="match status" value="1"/>
</dbReference>
<dbReference type="InterPro" id="IPR003594">
    <property type="entry name" value="HATPase_dom"/>
</dbReference>
<evidence type="ECO:0000313" key="13">
    <source>
        <dbReference type="Proteomes" id="UP001602013"/>
    </source>
</evidence>
<protein>
    <recommendedName>
        <fullName evidence="2">histidine kinase</fullName>
        <ecNumber evidence="2">2.7.13.3</ecNumber>
    </recommendedName>
</protein>
<keyword evidence="13" id="KW-1185">Reference proteome</keyword>
<feature type="transmembrane region" description="Helical" evidence="9">
    <location>
        <begin position="128"/>
        <end position="145"/>
    </location>
</feature>
<dbReference type="EC" id="2.7.13.3" evidence="2"/>
<evidence type="ECO:0000256" key="9">
    <source>
        <dbReference type="SAM" id="Phobius"/>
    </source>
</evidence>
<evidence type="ECO:0000256" key="4">
    <source>
        <dbReference type="ARBA" id="ARBA00022679"/>
    </source>
</evidence>
<evidence type="ECO:0000256" key="5">
    <source>
        <dbReference type="ARBA" id="ARBA00022741"/>
    </source>
</evidence>